<keyword evidence="1" id="KW-0812">Transmembrane</keyword>
<feature type="transmembrane region" description="Helical" evidence="1">
    <location>
        <begin position="53"/>
        <end position="73"/>
    </location>
</feature>
<dbReference type="EMBL" id="JAUSWJ010000001">
    <property type="protein sequence ID" value="MDQ0517623.1"/>
    <property type="molecule type" value="Genomic_DNA"/>
</dbReference>
<proteinExistence type="predicted"/>
<evidence type="ECO:0008006" key="4">
    <source>
        <dbReference type="Google" id="ProtNLM"/>
    </source>
</evidence>
<organism evidence="2 3">
    <name type="scientific">Kaistia geumhonensis</name>
    <dbReference type="NCBI Taxonomy" id="410839"/>
    <lineage>
        <taxon>Bacteria</taxon>
        <taxon>Pseudomonadati</taxon>
        <taxon>Pseudomonadota</taxon>
        <taxon>Alphaproteobacteria</taxon>
        <taxon>Hyphomicrobiales</taxon>
        <taxon>Kaistiaceae</taxon>
        <taxon>Kaistia</taxon>
    </lineage>
</organism>
<keyword evidence="3" id="KW-1185">Reference proteome</keyword>
<comment type="caution">
    <text evidence="2">The sequence shown here is derived from an EMBL/GenBank/DDBJ whole genome shotgun (WGS) entry which is preliminary data.</text>
</comment>
<evidence type="ECO:0000313" key="2">
    <source>
        <dbReference type="EMBL" id="MDQ0517623.1"/>
    </source>
</evidence>
<protein>
    <recommendedName>
        <fullName evidence="4">MFS transporter</fullName>
    </recommendedName>
</protein>
<feature type="transmembrane region" description="Helical" evidence="1">
    <location>
        <begin position="105"/>
        <end position="121"/>
    </location>
</feature>
<keyword evidence="1" id="KW-0472">Membrane</keyword>
<evidence type="ECO:0000313" key="3">
    <source>
        <dbReference type="Proteomes" id="UP001223743"/>
    </source>
</evidence>
<dbReference type="Proteomes" id="UP001223743">
    <property type="component" value="Unassembled WGS sequence"/>
</dbReference>
<reference evidence="2 3" key="1">
    <citation type="submission" date="2023-07" db="EMBL/GenBank/DDBJ databases">
        <title>Genomic Encyclopedia of Type Strains, Phase IV (KMG-IV): sequencing the most valuable type-strain genomes for metagenomic binning, comparative biology and taxonomic classification.</title>
        <authorList>
            <person name="Goeker M."/>
        </authorList>
    </citation>
    <scope>NUCLEOTIDE SEQUENCE [LARGE SCALE GENOMIC DNA]</scope>
    <source>
        <strain evidence="2 3">B1-1</strain>
    </source>
</reference>
<feature type="transmembrane region" description="Helical" evidence="1">
    <location>
        <begin position="167"/>
        <end position="188"/>
    </location>
</feature>
<keyword evidence="1" id="KW-1133">Transmembrane helix</keyword>
<feature type="transmembrane region" description="Helical" evidence="1">
    <location>
        <begin position="128"/>
        <end position="147"/>
    </location>
</feature>
<evidence type="ECO:0000256" key="1">
    <source>
        <dbReference type="SAM" id="Phobius"/>
    </source>
</evidence>
<feature type="transmembrane region" description="Helical" evidence="1">
    <location>
        <begin position="80"/>
        <end position="99"/>
    </location>
</feature>
<accession>A0ABU0M9L5</accession>
<dbReference type="RefSeq" id="WP_266282989.1">
    <property type="nucleotide sequence ID" value="NZ_JAPKNF010000002.1"/>
</dbReference>
<name>A0ABU0M9L5_9HYPH</name>
<gene>
    <name evidence="2" type="ORF">QO015_003236</name>
</gene>
<sequence>MPVLSRLKGWWAAVERYAAHADPRVTACNWIALVVASNQPFYPLYVEAVAGRGGLAAMLTFLSTPFFALAPLVARRHDRIGRAMLPLAGIANSLLALVLFGEASGVLLFLAPCVVIAGLAFRPDERGWSFPLIGVAALAYFAGPMLAATPMVSLDEAGSLALLRVNAFSAGCLLALTGLTFSGAMAAGPRRSGA</sequence>